<keyword evidence="2" id="KW-1185">Reference proteome</keyword>
<protein>
    <submittedName>
        <fullName evidence="1">Uncharacterized protein</fullName>
    </submittedName>
</protein>
<comment type="caution">
    <text evidence="1">The sequence shown here is derived from an EMBL/GenBank/DDBJ whole genome shotgun (WGS) entry which is preliminary data.</text>
</comment>
<evidence type="ECO:0000313" key="1">
    <source>
        <dbReference type="EMBL" id="NYE50253.1"/>
    </source>
</evidence>
<gene>
    <name evidence="1" type="ORF">HDA32_005373</name>
</gene>
<accession>A0A852U5W0</accession>
<evidence type="ECO:0000313" key="2">
    <source>
        <dbReference type="Proteomes" id="UP000589036"/>
    </source>
</evidence>
<dbReference type="EMBL" id="JACCCC010000001">
    <property type="protein sequence ID" value="NYE50253.1"/>
    <property type="molecule type" value="Genomic_DNA"/>
</dbReference>
<dbReference type="AlphaFoldDB" id="A0A852U5W0"/>
<proteinExistence type="predicted"/>
<reference evidence="1 2" key="1">
    <citation type="submission" date="2020-07" db="EMBL/GenBank/DDBJ databases">
        <title>Sequencing the genomes of 1000 actinobacteria strains.</title>
        <authorList>
            <person name="Klenk H.-P."/>
        </authorList>
    </citation>
    <scope>NUCLEOTIDE SEQUENCE [LARGE SCALE GENOMIC DNA]</scope>
    <source>
        <strain evidence="1 2">CXB654</strain>
    </source>
</reference>
<organism evidence="1 2">
    <name type="scientific">Spinactinospora alkalitolerans</name>
    <dbReference type="NCBI Taxonomy" id="687207"/>
    <lineage>
        <taxon>Bacteria</taxon>
        <taxon>Bacillati</taxon>
        <taxon>Actinomycetota</taxon>
        <taxon>Actinomycetes</taxon>
        <taxon>Streptosporangiales</taxon>
        <taxon>Nocardiopsidaceae</taxon>
        <taxon>Spinactinospora</taxon>
    </lineage>
</organism>
<sequence>MLNLSQLPNLAEVTDDDRAHQGRAAAVLLHLLALDLPGCDWSITHTDGMPLDGHLPTNDRAGLQAWADAFGVPVDWQHLRGKFPQARFTVEGIPVCVWVKADPAEVEPEPAAPAVPAAAVAMAELLAFIWQLRVCVGVPLDGTAPFWETTGDGITAELEPGSEPLLALFSARYGSPVEHTGATVETSFTVRGVAVRVWCGVAR</sequence>
<name>A0A852U5W0_9ACTN</name>
<dbReference type="Proteomes" id="UP000589036">
    <property type="component" value="Unassembled WGS sequence"/>
</dbReference>
<dbReference type="RefSeq" id="WP_179645763.1">
    <property type="nucleotide sequence ID" value="NZ_BAAAYY010000014.1"/>
</dbReference>